<protein>
    <submittedName>
        <fullName evidence="10">Aminopeptidase</fullName>
    </submittedName>
</protein>
<accession>A0A8J3ELN8</accession>
<keyword evidence="11" id="KW-1185">Reference proteome</keyword>
<dbReference type="EMBL" id="BMFV01000013">
    <property type="protein sequence ID" value="GGH81821.1"/>
    <property type="molecule type" value="Genomic_DNA"/>
</dbReference>
<comment type="caution">
    <text evidence="10">The sequence shown here is derived from an EMBL/GenBank/DDBJ whole genome shotgun (WGS) entry which is preliminary data.</text>
</comment>
<keyword evidence="6" id="KW-0645">Protease</keyword>
<keyword evidence="8" id="KW-0378">Hydrolase</keyword>
<reference evidence="10" key="1">
    <citation type="journal article" date="2014" name="Int. J. Syst. Evol. Microbiol.">
        <title>Complete genome sequence of Corynebacterium casei LMG S-19264T (=DSM 44701T), isolated from a smear-ripened cheese.</title>
        <authorList>
            <consortium name="US DOE Joint Genome Institute (JGI-PGF)"/>
            <person name="Walter F."/>
            <person name="Albersmeier A."/>
            <person name="Kalinowski J."/>
            <person name="Ruckert C."/>
        </authorList>
    </citation>
    <scope>NUCLEOTIDE SEQUENCE</scope>
    <source>
        <strain evidence="10">CGMCC 1.12777</strain>
    </source>
</reference>
<evidence type="ECO:0000256" key="7">
    <source>
        <dbReference type="ARBA" id="ARBA00022723"/>
    </source>
</evidence>
<dbReference type="RefSeq" id="WP_188497284.1">
    <property type="nucleotide sequence ID" value="NZ_BMFV01000013.1"/>
</dbReference>
<dbReference type="GO" id="GO:0004177">
    <property type="term" value="F:aminopeptidase activity"/>
    <property type="evidence" value="ECO:0007669"/>
    <property type="project" value="UniProtKB-KW"/>
</dbReference>
<dbReference type="Proteomes" id="UP000656813">
    <property type="component" value="Unassembled WGS sequence"/>
</dbReference>
<dbReference type="InterPro" id="IPR035097">
    <property type="entry name" value="M29_N-terminal"/>
</dbReference>
<dbReference type="GO" id="GO:0008237">
    <property type="term" value="F:metallopeptidase activity"/>
    <property type="evidence" value="ECO:0007669"/>
    <property type="project" value="UniProtKB-KW"/>
</dbReference>
<gene>
    <name evidence="10" type="primary">ampS</name>
    <name evidence="10" type="ORF">GCM10007096_20290</name>
</gene>
<dbReference type="PANTHER" id="PTHR34448:SF3">
    <property type="entry name" value="AMINOPEPTIDASE AMPS"/>
    <property type="match status" value="1"/>
</dbReference>
<keyword evidence="7" id="KW-0479">Metal-binding</keyword>
<proteinExistence type="inferred from homology"/>
<evidence type="ECO:0000256" key="1">
    <source>
        <dbReference type="ARBA" id="ARBA00001941"/>
    </source>
</evidence>
<evidence type="ECO:0000256" key="3">
    <source>
        <dbReference type="ARBA" id="ARBA00001947"/>
    </source>
</evidence>
<comment type="cofactor">
    <cofactor evidence="2">
        <name>Mg(2+)</name>
        <dbReference type="ChEBI" id="CHEBI:18420"/>
    </cofactor>
</comment>
<keyword evidence="5 10" id="KW-0031">Aminopeptidase</keyword>
<sequence>MIQHFEEKLDRYAEITVKIGVNIQKGQTLLISAPLEAVEFVKRVMKHAYDNGCKRVSVRWNDAATQRIHIENAPEETLKEIPEWQIAEMKDLTDNKGAILNITGGDPKAFEGVDPQRLTLTSKTSGNKLHFFQKAQLNGDLHWAIVGVPTKAWAATVFPDKPAEVALDLLWEAVLKTVRVDQEDPVKAWEEHSKTLVAKMDELNAKHFKTLHYKSPVTDLSIDLHPDHIWLGAGHHSTFGTSYIPNMPTEEVFTAPLKQGVNGIVTSTKPLSFMGNMIENFSLTFKDGKVVDFKAEKGYDALKEALSIDEGMKFLGEVALVPYDSPISNSGIIFNNTLYDENASCHIALGSAIGMNIKGAGQLTKEELVEKGVNQSLGHVDFMIGSADLDIDGETYDGERIPLFRKGNWA</sequence>
<evidence type="ECO:0000256" key="9">
    <source>
        <dbReference type="ARBA" id="ARBA00023049"/>
    </source>
</evidence>
<keyword evidence="9" id="KW-0482">Metalloprotease</keyword>
<evidence type="ECO:0000313" key="10">
    <source>
        <dbReference type="EMBL" id="GGH81821.1"/>
    </source>
</evidence>
<dbReference type="Pfam" id="PF02073">
    <property type="entry name" value="Peptidase_M29"/>
    <property type="match status" value="1"/>
</dbReference>
<dbReference type="InterPro" id="IPR052170">
    <property type="entry name" value="M29_Exopeptidase"/>
</dbReference>
<dbReference type="GO" id="GO:0046872">
    <property type="term" value="F:metal ion binding"/>
    <property type="evidence" value="ECO:0007669"/>
    <property type="project" value="UniProtKB-KW"/>
</dbReference>
<dbReference type="PANTHER" id="PTHR34448">
    <property type="entry name" value="AMINOPEPTIDASE"/>
    <property type="match status" value="1"/>
</dbReference>
<comment type="similarity">
    <text evidence="4">Belongs to the peptidase M29 family.</text>
</comment>
<dbReference type="PRINTS" id="PR00919">
    <property type="entry name" value="THERMOPTASE"/>
</dbReference>
<dbReference type="GO" id="GO:0006508">
    <property type="term" value="P:proteolysis"/>
    <property type="evidence" value="ECO:0007669"/>
    <property type="project" value="UniProtKB-KW"/>
</dbReference>
<dbReference type="InterPro" id="IPR000787">
    <property type="entry name" value="Peptidase_M29"/>
</dbReference>
<dbReference type="Gene3D" id="3.40.1830.10">
    <property type="entry name" value="Thermophilic metalloprotease (M29)"/>
    <property type="match status" value="1"/>
</dbReference>
<evidence type="ECO:0000256" key="6">
    <source>
        <dbReference type="ARBA" id="ARBA00022670"/>
    </source>
</evidence>
<organism evidence="10 11">
    <name type="scientific">Pullulanibacillus pueri</name>
    <dbReference type="NCBI Taxonomy" id="1437324"/>
    <lineage>
        <taxon>Bacteria</taxon>
        <taxon>Bacillati</taxon>
        <taxon>Bacillota</taxon>
        <taxon>Bacilli</taxon>
        <taxon>Bacillales</taxon>
        <taxon>Sporolactobacillaceae</taxon>
        <taxon>Pullulanibacillus</taxon>
    </lineage>
</organism>
<name>A0A8J3ELN8_9BACL</name>
<evidence type="ECO:0000256" key="5">
    <source>
        <dbReference type="ARBA" id="ARBA00022438"/>
    </source>
</evidence>
<dbReference type="AlphaFoldDB" id="A0A8J3ELN8"/>
<dbReference type="SUPFAM" id="SSF144052">
    <property type="entry name" value="Thermophilic metalloprotease-like"/>
    <property type="match status" value="1"/>
</dbReference>
<evidence type="ECO:0000256" key="2">
    <source>
        <dbReference type="ARBA" id="ARBA00001946"/>
    </source>
</evidence>
<evidence type="ECO:0000256" key="4">
    <source>
        <dbReference type="ARBA" id="ARBA00008236"/>
    </source>
</evidence>
<evidence type="ECO:0000313" key="11">
    <source>
        <dbReference type="Proteomes" id="UP000656813"/>
    </source>
</evidence>
<comment type="cofactor">
    <cofactor evidence="3">
        <name>Zn(2+)</name>
        <dbReference type="ChEBI" id="CHEBI:29105"/>
    </cofactor>
</comment>
<comment type="cofactor">
    <cofactor evidence="1">
        <name>Co(2+)</name>
        <dbReference type="ChEBI" id="CHEBI:48828"/>
    </cofactor>
</comment>
<reference evidence="10" key="2">
    <citation type="submission" date="2020-09" db="EMBL/GenBank/DDBJ databases">
        <authorList>
            <person name="Sun Q."/>
            <person name="Zhou Y."/>
        </authorList>
    </citation>
    <scope>NUCLEOTIDE SEQUENCE</scope>
    <source>
        <strain evidence="10">CGMCC 1.12777</strain>
    </source>
</reference>
<evidence type="ECO:0000256" key="8">
    <source>
        <dbReference type="ARBA" id="ARBA00022801"/>
    </source>
</evidence>